<sequence>MSCHRWLSMCFPSLLLYGIAKKIPKMRTKIKEANNFQVMKHTECPPRTTWYKAANPPNCHNSSKNYNIIQPVRASAKSTS</sequence>
<keyword evidence="1" id="KW-0732">Signal</keyword>
<evidence type="ECO:0000256" key="1">
    <source>
        <dbReference type="SAM" id="SignalP"/>
    </source>
</evidence>
<organism evidence="2">
    <name type="scientific">Arundo donax</name>
    <name type="common">Giant reed</name>
    <name type="synonym">Donax arundinaceus</name>
    <dbReference type="NCBI Taxonomy" id="35708"/>
    <lineage>
        <taxon>Eukaryota</taxon>
        <taxon>Viridiplantae</taxon>
        <taxon>Streptophyta</taxon>
        <taxon>Embryophyta</taxon>
        <taxon>Tracheophyta</taxon>
        <taxon>Spermatophyta</taxon>
        <taxon>Magnoliopsida</taxon>
        <taxon>Liliopsida</taxon>
        <taxon>Poales</taxon>
        <taxon>Poaceae</taxon>
        <taxon>PACMAD clade</taxon>
        <taxon>Arundinoideae</taxon>
        <taxon>Arundineae</taxon>
        <taxon>Arundo</taxon>
    </lineage>
</organism>
<feature type="signal peptide" evidence="1">
    <location>
        <begin position="1"/>
        <end position="20"/>
    </location>
</feature>
<feature type="chain" id="PRO_5002046943" description="Secreted protein" evidence="1">
    <location>
        <begin position="21"/>
        <end position="80"/>
    </location>
</feature>
<reference evidence="2" key="2">
    <citation type="journal article" date="2015" name="Data Brief">
        <title>Shoot transcriptome of the giant reed, Arundo donax.</title>
        <authorList>
            <person name="Barrero R.A."/>
            <person name="Guerrero F.D."/>
            <person name="Moolhuijzen P."/>
            <person name="Goolsby J.A."/>
            <person name="Tidwell J."/>
            <person name="Bellgard S.E."/>
            <person name="Bellgard M.I."/>
        </authorList>
    </citation>
    <scope>NUCLEOTIDE SEQUENCE</scope>
    <source>
        <tissue evidence="2">Shoot tissue taken approximately 20 cm above the soil surface</tissue>
    </source>
</reference>
<dbReference type="EMBL" id="GBRH01200550">
    <property type="protein sequence ID" value="JAD97345.1"/>
    <property type="molecule type" value="Transcribed_RNA"/>
</dbReference>
<dbReference type="AlphaFoldDB" id="A0A0A9EHK1"/>
<evidence type="ECO:0008006" key="3">
    <source>
        <dbReference type="Google" id="ProtNLM"/>
    </source>
</evidence>
<proteinExistence type="predicted"/>
<accession>A0A0A9EHK1</accession>
<name>A0A0A9EHK1_ARUDO</name>
<reference evidence="2" key="1">
    <citation type="submission" date="2014-09" db="EMBL/GenBank/DDBJ databases">
        <authorList>
            <person name="Magalhaes I.L.F."/>
            <person name="Oliveira U."/>
            <person name="Santos F.R."/>
            <person name="Vidigal T.H.D.A."/>
            <person name="Brescovit A.D."/>
            <person name="Santos A.J."/>
        </authorList>
    </citation>
    <scope>NUCLEOTIDE SEQUENCE</scope>
    <source>
        <tissue evidence="2">Shoot tissue taken approximately 20 cm above the soil surface</tissue>
    </source>
</reference>
<evidence type="ECO:0000313" key="2">
    <source>
        <dbReference type="EMBL" id="JAD97345.1"/>
    </source>
</evidence>
<protein>
    <recommendedName>
        <fullName evidence="3">Secreted protein</fullName>
    </recommendedName>
</protein>